<keyword evidence="6" id="KW-1185">Reference proteome</keyword>
<evidence type="ECO:0000259" key="3">
    <source>
        <dbReference type="Pfam" id="PF09323"/>
    </source>
</evidence>
<keyword evidence="2" id="KW-0812">Transmembrane</keyword>
<dbReference type="EMBL" id="ALAN01000215">
    <property type="protein sequence ID" value="ETI65902.1"/>
    <property type="molecule type" value="Genomic_DNA"/>
</dbReference>
<evidence type="ECO:0008006" key="7">
    <source>
        <dbReference type="Google" id="ProtNLM"/>
    </source>
</evidence>
<dbReference type="Pfam" id="PF21537">
    <property type="entry name" value="DUF1980_C"/>
    <property type="match status" value="1"/>
</dbReference>
<protein>
    <recommendedName>
        <fullName evidence="7">TIGR03943 family protein</fullName>
    </recommendedName>
</protein>
<dbReference type="InterPro" id="IPR048447">
    <property type="entry name" value="DUF1980_C"/>
</dbReference>
<keyword evidence="2" id="KW-0472">Membrane</keyword>
<feature type="transmembrane region" description="Helical" evidence="2">
    <location>
        <begin position="88"/>
        <end position="105"/>
    </location>
</feature>
<evidence type="ECO:0000256" key="2">
    <source>
        <dbReference type="SAM" id="Phobius"/>
    </source>
</evidence>
<evidence type="ECO:0000259" key="4">
    <source>
        <dbReference type="Pfam" id="PF21537"/>
    </source>
</evidence>
<organism evidence="5 6">
    <name type="scientific">Neobacillus vireti LMG 21834</name>
    <dbReference type="NCBI Taxonomy" id="1131730"/>
    <lineage>
        <taxon>Bacteria</taxon>
        <taxon>Bacillati</taxon>
        <taxon>Bacillota</taxon>
        <taxon>Bacilli</taxon>
        <taxon>Bacillales</taxon>
        <taxon>Bacillaceae</taxon>
        <taxon>Neobacillus</taxon>
    </lineage>
</organism>
<feature type="transmembrane region" description="Helical" evidence="2">
    <location>
        <begin position="12"/>
        <end position="30"/>
    </location>
</feature>
<feature type="region of interest" description="Disordered" evidence="1">
    <location>
        <begin position="124"/>
        <end position="157"/>
    </location>
</feature>
<dbReference type="Pfam" id="PF09323">
    <property type="entry name" value="DUF1980"/>
    <property type="match status" value="1"/>
</dbReference>
<evidence type="ECO:0000313" key="6">
    <source>
        <dbReference type="Proteomes" id="UP000018877"/>
    </source>
</evidence>
<evidence type="ECO:0000256" key="1">
    <source>
        <dbReference type="SAM" id="MobiDB-lite"/>
    </source>
</evidence>
<reference evidence="5 6" key="1">
    <citation type="journal article" date="2014" name="Environ. Microbiol.">
        <title>The nitrate-ammonifying and nosZ-carrying bacterium Bacillus vireti is a potent source and sink for nitric and nitrous oxide under high nitrate conditions.</title>
        <authorList>
            <person name="Mania D."/>
            <person name="Heylen K."/>
            <person name="van Spanning R.J."/>
            <person name="Frostegard A."/>
        </authorList>
    </citation>
    <scope>NUCLEOTIDE SEQUENCE [LARGE SCALE GENOMIC DNA]</scope>
    <source>
        <strain evidence="5 6">LMG 21834</strain>
    </source>
</reference>
<feature type="compositionally biased region" description="Polar residues" evidence="1">
    <location>
        <begin position="141"/>
        <end position="157"/>
    </location>
</feature>
<accession>A0AB94IFL4</accession>
<proteinExistence type="predicted"/>
<dbReference type="InterPro" id="IPR052955">
    <property type="entry name" value="UPF0703_membrane_permease"/>
</dbReference>
<dbReference type="Proteomes" id="UP000018877">
    <property type="component" value="Unassembled WGS sequence"/>
</dbReference>
<name>A0AB94IFL4_9BACI</name>
<keyword evidence="2" id="KW-1133">Transmembrane helix</keyword>
<feature type="domain" description="DUF1980" evidence="3">
    <location>
        <begin position="13"/>
        <end position="120"/>
    </location>
</feature>
<dbReference type="NCBIfam" id="TIGR03943">
    <property type="entry name" value="TIGR03943 family putative permease subunit"/>
    <property type="match status" value="1"/>
</dbReference>
<dbReference type="InterPro" id="IPR015402">
    <property type="entry name" value="DUF1980"/>
</dbReference>
<dbReference type="RefSeq" id="WP_024031229.1">
    <property type="nucleotide sequence ID" value="NZ_ALAN01000215.1"/>
</dbReference>
<sequence>MKQEQRKINHVMVRGIVLLGFTSLLLKLVITGDLKYFIAPKVAPLTYFSIAAFLLMGIAQFWRNKSGDDVDCDCGSDHGTSDSDNKSIIIYSMFIIPILTGMFFSNNTLDSAVAANRGVHFGEKTKSVNNQPDTQKKTITESEAQESTTSNGSVTDQFANWSQESDVEEKNLLSSEKIIVTDENFIYTMDKIMQKLDLFVGKEIEFVGFVYRPEGFPDDQIIVSRFGVACCIADSDIVGMLSIGDVSGFQQDEWVKVNGTIDKFTYQEIGLPSVKIKSIEKVPKLDDPYVYY</sequence>
<dbReference type="PANTHER" id="PTHR40047:SF1">
    <property type="entry name" value="UPF0703 PROTEIN YCGQ"/>
    <property type="match status" value="1"/>
</dbReference>
<gene>
    <name evidence="5" type="ORF">BAVI_25384</name>
</gene>
<dbReference type="AlphaFoldDB" id="A0AB94IFL4"/>
<dbReference type="InterPro" id="IPR048493">
    <property type="entry name" value="DUF1980_N"/>
</dbReference>
<feature type="transmembrane region" description="Helical" evidence="2">
    <location>
        <begin position="42"/>
        <end position="62"/>
    </location>
</feature>
<comment type="caution">
    <text evidence="5">The sequence shown here is derived from an EMBL/GenBank/DDBJ whole genome shotgun (WGS) entry which is preliminary data.</text>
</comment>
<evidence type="ECO:0000313" key="5">
    <source>
        <dbReference type="EMBL" id="ETI65902.1"/>
    </source>
</evidence>
<feature type="domain" description="DUF1980" evidence="4">
    <location>
        <begin position="165"/>
        <end position="292"/>
    </location>
</feature>
<dbReference type="PANTHER" id="PTHR40047">
    <property type="entry name" value="UPF0703 PROTEIN YCGQ"/>
    <property type="match status" value="1"/>
</dbReference>